<feature type="compositionally biased region" description="Basic and acidic residues" evidence="1">
    <location>
        <begin position="88"/>
        <end position="105"/>
    </location>
</feature>
<feature type="region of interest" description="Disordered" evidence="1">
    <location>
        <begin position="1"/>
        <end position="67"/>
    </location>
</feature>
<evidence type="ECO:0000313" key="2">
    <source>
        <dbReference type="EMBL" id="GIF56347.1"/>
    </source>
</evidence>
<proteinExistence type="predicted"/>
<feature type="compositionally biased region" description="Basic and acidic residues" evidence="1">
    <location>
        <begin position="46"/>
        <end position="67"/>
    </location>
</feature>
<comment type="caution">
    <text evidence="2">The sequence shown here is derived from an EMBL/GenBank/DDBJ whole genome shotgun (WGS) entry which is preliminary data.</text>
</comment>
<protein>
    <submittedName>
        <fullName evidence="2">Uncharacterized protein</fullName>
    </submittedName>
</protein>
<reference evidence="2 3" key="1">
    <citation type="submission" date="2021-01" db="EMBL/GenBank/DDBJ databases">
        <title>Whole genome shotgun sequence of Asanoa iriomotensis NBRC 100142.</title>
        <authorList>
            <person name="Komaki H."/>
            <person name="Tamura T."/>
        </authorList>
    </citation>
    <scope>NUCLEOTIDE SEQUENCE [LARGE SCALE GENOMIC DNA]</scope>
    <source>
        <strain evidence="2 3">NBRC 100142</strain>
    </source>
</reference>
<accession>A0ABQ4C0P0</accession>
<organism evidence="2 3">
    <name type="scientific">Asanoa iriomotensis</name>
    <dbReference type="NCBI Taxonomy" id="234613"/>
    <lineage>
        <taxon>Bacteria</taxon>
        <taxon>Bacillati</taxon>
        <taxon>Actinomycetota</taxon>
        <taxon>Actinomycetes</taxon>
        <taxon>Micromonosporales</taxon>
        <taxon>Micromonosporaceae</taxon>
        <taxon>Asanoa</taxon>
    </lineage>
</organism>
<name>A0ABQ4C0P0_9ACTN</name>
<keyword evidence="3" id="KW-1185">Reference proteome</keyword>
<evidence type="ECO:0000313" key="3">
    <source>
        <dbReference type="Proteomes" id="UP000624325"/>
    </source>
</evidence>
<gene>
    <name evidence="2" type="ORF">Air01nite_24420</name>
</gene>
<sequence length="111" mass="11670">MQADQDLRQAGEVLHEADDALGQLDRDEHQGGAGGAPRAGGPGGEPYRRAQAEQQEHHVGVELGDDLRVEPGAVRVGVARVGARARHDHAEHDHGGRDGGQHLDELAQGTG</sequence>
<feature type="compositionally biased region" description="Gly residues" evidence="1">
    <location>
        <begin position="31"/>
        <end position="44"/>
    </location>
</feature>
<feature type="region of interest" description="Disordered" evidence="1">
    <location>
        <begin position="79"/>
        <end position="111"/>
    </location>
</feature>
<evidence type="ECO:0000256" key="1">
    <source>
        <dbReference type="SAM" id="MobiDB-lite"/>
    </source>
</evidence>
<dbReference type="Proteomes" id="UP000624325">
    <property type="component" value="Unassembled WGS sequence"/>
</dbReference>
<feature type="compositionally biased region" description="Basic and acidic residues" evidence="1">
    <location>
        <begin position="1"/>
        <end position="30"/>
    </location>
</feature>
<dbReference type="EMBL" id="BONC01000014">
    <property type="protein sequence ID" value="GIF56347.1"/>
    <property type="molecule type" value="Genomic_DNA"/>
</dbReference>